<feature type="compositionally biased region" description="Low complexity" evidence="12">
    <location>
        <begin position="10"/>
        <end position="26"/>
    </location>
</feature>
<dbReference type="Pfam" id="PF00664">
    <property type="entry name" value="ABC_membrane"/>
    <property type="match status" value="1"/>
</dbReference>
<dbReference type="Gene3D" id="1.20.1560.10">
    <property type="entry name" value="ABC transporter type 1, transmembrane domain"/>
    <property type="match status" value="1"/>
</dbReference>
<evidence type="ECO:0000256" key="11">
    <source>
        <dbReference type="ARBA" id="ARBA00047523"/>
    </source>
</evidence>
<evidence type="ECO:0000256" key="2">
    <source>
        <dbReference type="ARBA" id="ARBA00009726"/>
    </source>
</evidence>
<dbReference type="InterPro" id="IPR036640">
    <property type="entry name" value="ABC1_TM_sf"/>
</dbReference>
<evidence type="ECO:0000256" key="1">
    <source>
        <dbReference type="ARBA" id="ARBA00004128"/>
    </source>
</evidence>
<comment type="catalytic activity">
    <reaction evidence="11">
        <text>leukotriene C4(in) + ATP + H2O = leukotriene C4(out) + ADP + phosphate + H(+)</text>
        <dbReference type="Rhea" id="RHEA:38963"/>
        <dbReference type="ChEBI" id="CHEBI:15377"/>
        <dbReference type="ChEBI" id="CHEBI:15378"/>
        <dbReference type="ChEBI" id="CHEBI:30616"/>
        <dbReference type="ChEBI" id="CHEBI:43474"/>
        <dbReference type="ChEBI" id="CHEBI:57973"/>
        <dbReference type="ChEBI" id="CHEBI:456216"/>
    </reaction>
    <physiologicalReaction direction="left-to-right" evidence="11">
        <dbReference type="Rhea" id="RHEA:38964"/>
    </physiologicalReaction>
</comment>
<reference evidence="16" key="1">
    <citation type="submission" date="2015-11" db="EMBL/GenBank/DDBJ databases">
        <title>De novo transcriptome assembly of four potential Pierce s Disease insect vectors from Arizona vineyards.</title>
        <authorList>
            <person name="Tassone E.E."/>
        </authorList>
    </citation>
    <scope>NUCLEOTIDE SEQUENCE</scope>
</reference>
<dbReference type="FunFam" id="3.40.50.300:FF:000074">
    <property type="entry name" value="Multidrug resistance-associated protein 5 isoform 1"/>
    <property type="match status" value="1"/>
</dbReference>
<evidence type="ECO:0000256" key="3">
    <source>
        <dbReference type="ARBA" id="ARBA00022448"/>
    </source>
</evidence>
<dbReference type="InterPro" id="IPR017871">
    <property type="entry name" value="ABC_transporter-like_CS"/>
</dbReference>
<evidence type="ECO:0000256" key="9">
    <source>
        <dbReference type="ARBA" id="ARBA00023136"/>
    </source>
</evidence>
<evidence type="ECO:0000256" key="4">
    <source>
        <dbReference type="ARBA" id="ARBA00022692"/>
    </source>
</evidence>
<dbReference type="InterPro" id="IPR027417">
    <property type="entry name" value="P-loop_NTPase"/>
</dbReference>
<gene>
    <name evidence="16" type="ORF">g.47279</name>
</gene>
<dbReference type="PROSITE" id="PS50893">
    <property type="entry name" value="ABC_TRANSPORTER_2"/>
    <property type="match status" value="1"/>
</dbReference>
<evidence type="ECO:0000256" key="8">
    <source>
        <dbReference type="ARBA" id="ARBA00022989"/>
    </source>
</evidence>
<dbReference type="GO" id="GO:0016887">
    <property type="term" value="F:ATP hydrolysis activity"/>
    <property type="evidence" value="ECO:0007669"/>
    <property type="project" value="InterPro"/>
</dbReference>
<dbReference type="PROSITE" id="PS50929">
    <property type="entry name" value="ABC_TM1F"/>
    <property type="match status" value="1"/>
</dbReference>
<keyword evidence="8 13" id="KW-1133">Transmembrane helix</keyword>
<dbReference type="InterPro" id="IPR011527">
    <property type="entry name" value="ABC1_TM_dom"/>
</dbReference>
<evidence type="ECO:0000256" key="7">
    <source>
        <dbReference type="ARBA" id="ARBA00022840"/>
    </source>
</evidence>
<comment type="similarity">
    <text evidence="2">Belongs to the ABC transporter superfamily. ABCC family. Conjugate transporter (TC 3.A.1.208) subfamily.</text>
</comment>
<dbReference type="PANTHER" id="PTHR24223:SF443">
    <property type="entry name" value="MULTIDRUG-RESISTANCE LIKE PROTEIN 1, ISOFORM I"/>
    <property type="match status" value="1"/>
</dbReference>
<dbReference type="PROSITE" id="PS00211">
    <property type="entry name" value="ABC_TRANSPORTER_1"/>
    <property type="match status" value="1"/>
</dbReference>
<dbReference type="CDD" id="cd03244">
    <property type="entry name" value="ABCC_MRP_domain2"/>
    <property type="match status" value="1"/>
</dbReference>
<feature type="transmembrane region" description="Helical" evidence="13">
    <location>
        <begin position="65"/>
        <end position="89"/>
    </location>
</feature>
<feature type="non-terminal residue" evidence="16">
    <location>
        <position position="1"/>
    </location>
</feature>
<evidence type="ECO:0000256" key="13">
    <source>
        <dbReference type="SAM" id="Phobius"/>
    </source>
</evidence>
<dbReference type="GO" id="GO:0005524">
    <property type="term" value="F:ATP binding"/>
    <property type="evidence" value="ECO:0007669"/>
    <property type="project" value="UniProtKB-KW"/>
</dbReference>
<accession>A0A1B6L1I8</accession>
<keyword evidence="5" id="KW-0677">Repeat</keyword>
<protein>
    <recommendedName>
        <fullName evidence="10">ABC-type glutathione-S-conjugate transporter</fullName>
        <ecNumber evidence="10">7.6.2.3</ecNumber>
    </recommendedName>
</protein>
<evidence type="ECO:0000256" key="6">
    <source>
        <dbReference type="ARBA" id="ARBA00022741"/>
    </source>
</evidence>
<keyword evidence="4 13" id="KW-0812">Transmembrane</keyword>
<dbReference type="GO" id="GO:0015431">
    <property type="term" value="F:ABC-type glutathione S-conjugate transporter activity"/>
    <property type="evidence" value="ECO:0007669"/>
    <property type="project" value="UniProtKB-EC"/>
</dbReference>
<dbReference type="SMART" id="SM00382">
    <property type="entry name" value="AAA"/>
    <property type="match status" value="1"/>
</dbReference>
<dbReference type="SUPFAM" id="SSF52540">
    <property type="entry name" value="P-loop containing nucleoside triphosphate hydrolases"/>
    <property type="match status" value="1"/>
</dbReference>
<dbReference type="EMBL" id="GEBQ01022400">
    <property type="protein sequence ID" value="JAT17577.1"/>
    <property type="molecule type" value="Transcribed_RNA"/>
</dbReference>
<proteinExistence type="inferred from homology"/>
<dbReference type="AlphaFoldDB" id="A0A1B6L1I8"/>
<feature type="domain" description="ABC transmembrane type-1" evidence="15">
    <location>
        <begin position="72"/>
        <end position="353"/>
    </location>
</feature>
<dbReference type="FunFam" id="1.20.1560.10:FF:000001">
    <property type="entry name" value="ATP-binding cassette subfamily C member 1"/>
    <property type="match status" value="1"/>
</dbReference>
<dbReference type="SUPFAM" id="SSF90123">
    <property type="entry name" value="ABC transporter transmembrane region"/>
    <property type="match status" value="1"/>
</dbReference>
<feature type="transmembrane region" description="Helical" evidence="13">
    <location>
        <begin position="115"/>
        <end position="142"/>
    </location>
</feature>
<evidence type="ECO:0000259" key="15">
    <source>
        <dbReference type="PROSITE" id="PS50929"/>
    </source>
</evidence>
<dbReference type="Gene3D" id="3.40.50.300">
    <property type="entry name" value="P-loop containing nucleotide triphosphate hydrolases"/>
    <property type="match status" value="1"/>
</dbReference>
<dbReference type="Pfam" id="PF00005">
    <property type="entry name" value="ABC_tran"/>
    <property type="match status" value="1"/>
</dbReference>
<organism evidence="16">
    <name type="scientific">Graphocephala atropunctata</name>
    <dbReference type="NCBI Taxonomy" id="36148"/>
    <lineage>
        <taxon>Eukaryota</taxon>
        <taxon>Metazoa</taxon>
        <taxon>Ecdysozoa</taxon>
        <taxon>Arthropoda</taxon>
        <taxon>Hexapoda</taxon>
        <taxon>Insecta</taxon>
        <taxon>Pterygota</taxon>
        <taxon>Neoptera</taxon>
        <taxon>Paraneoptera</taxon>
        <taxon>Hemiptera</taxon>
        <taxon>Auchenorrhyncha</taxon>
        <taxon>Membracoidea</taxon>
        <taxon>Cicadellidae</taxon>
        <taxon>Cicadellinae</taxon>
        <taxon>Cicadellini</taxon>
        <taxon>Graphocephala</taxon>
    </lineage>
</organism>
<feature type="transmembrane region" description="Helical" evidence="13">
    <location>
        <begin position="183"/>
        <end position="205"/>
    </location>
</feature>
<evidence type="ECO:0000256" key="12">
    <source>
        <dbReference type="SAM" id="MobiDB-lite"/>
    </source>
</evidence>
<dbReference type="GO" id="GO:0005774">
    <property type="term" value="C:vacuolar membrane"/>
    <property type="evidence" value="ECO:0007669"/>
    <property type="project" value="UniProtKB-SubCell"/>
</dbReference>
<dbReference type="InterPro" id="IPR003593">
    <property type="entry name" value="AAA+_ATPase"/>
</dbReference>
<name>A0A1B6L1I8_9HEMI</name>
<feature type="domain" description="ABC transporter" evidence="14">
    <location>
        <begin position="389"/>
        <end position="623"/>
    </location>
</feature>
<keyword evidence="7" id="KW-0067">ATP-binding</keyword>
<feature type="transmembrane region" description="Helical" evidence="13">
    <location>
        <begin position="296"/>
        <end position="317"/>
    </location>
</feature>
<dbReference type="InterPro" id="IPR003439">
    <property type="entry name" value="ABC_transporter-like_ATP-bd"/>
</dbReference>
<sequence>LMQQLQRRLSQTGSVRSTSSSHRNSISFDTQPIANQIDKLIQEEGSETGGVKLAVYIHFIKSAGILMVLSTLVFQVLSQGLTVVSSFWLTDWTSDPSASVDGVQVIDKRNYYLGIYALLGIGQVIGAVLSSFSMTFASVMACRQLHLSMLARIIRAPMSFFDTTPTGRLVNRFSKDMDILDNILPMTAYNAMIGFITVLGTLVVITKSTPIFLAVILPIGLIYYFVQKIYVTTSRQLRRIEAVSRSPIYSHFSETVSGSSSIRAYGSVSRFIQTLENRVDYNTTSLMPSTLSGRWLSVRLETIGNSLIFFAALFAVLARDSLDPAIVGLSISYALQITGNLNFAVRLASEVESNSVSIERVKEYSEVEQEAAWEVQPRPKPEWPTQGVVQFQDYQVRYREGLDLVLRGVTFTVSPGEKIGIVGRTGAGKSSLTLCLFRIIEAAGGQILIDGVDISKIGMGDLRSKLTIIPQDPVLFCGTLRMNLDPFGTYSDSDVWRALQLAHLGDFMKTLTLGLQHPINEGGENLSVGQRQLVCLARALLRKTKLLILDEATAAVDLETDDLIQATIRREFRDCTVLTIAHRLNTIMDSDRVLVLDRGLIKEFDSPQNLLKSTSTIFYGMAKDAGLT</sequence>
<dbReference type="PANTHER" id="PTHR24223">
    <property type="entry name" value="ATP-BINDING CASSETTE SUB-FAMILY C"/>
    <property type="match status" value="1"/>
</dbReference>
<feature type="region of interest" description="Disordered" evidence="12">
    <location>
        <begin position="1"/>
        <end position="26"/>
    </location>
</feature>
<comment type="subcellular location">
    <subcellularLocation>
        <location evidence="1">Vacuole membrane</location>
        <topology evidence="1">Multi-pass membrane protein</topology>
    </subcellularLocation>
</comment>
<keyword evidence="3" id="KW-0813">Transport</keyword>
<dbReference type="InterPro" id="IPR050173">
    <property type="entry name" value="ABC_transporter_C-like"/>
</dbReference>
<evidence type="ECO:0000313" key="16">
    <source>
        <dbReference type="EMBL" id="JAT17577.1"/>
    </source>
</evidence>
<evidence type="ECO:0000259" key="14">
    <source>
        <dbReference type="PROSITE" id="PS50893"/>
    </source>
</evidence>
<keyword evidence="9 13" id="KW-0472">Membrane</keyword>
<evidence type="ECO:0000256" key="5">
    <source>
        <dbReference type="ARBA" id="ARBA00022737"/>
    </source>
</evidence>
<dbReference type="CDD" id="cd18603">
    <property type="entry name" value="ABC_6TM_MRP1_2_3_6_D2_like"/>
    <property type="match status" value="1"/>
</dbReference>
<dbReference type="EC" id="7.6.2.3" evidence="10"/>
<evidence type="ECO:0000256" key="10">
    <source>
        <dbReference type="ARBA" id="ARBA00024220"/>
    </source>
</evidence>
<feature type="transmembrane region" description="Helical" evidence="13">
    <location>
        <begin position="211"/>
        <end position="231"/>
    </location>
</feature>
<keyword evidence="6" id="KW-0547">Nucleotide-binding</keyword>